<accession>A0ABZ2ZDF8</accession>
<dbReference type="InterPro" id="IPR008928">
    <property type="entry name" value="6-hairpin_glycosidase_sf"/>
</dbReference>
<evidence type="ECO:0000256" key="1">
    <source>
        <dbReference type="SAM" id="SignalP"/>
    </source>
</evidence>
<dbReference type="Proteomes" id="UP001449657">
    <property type="component" value="Chromosome"/>
</dbReference>
<name>A0ABZ2ZDF8_9BACT</name>
<dbReference type="Gene3D" id="1.50.10.10">
    <property type="match status" value="1"/>
</dbReference>
<gene>
    <name evidence="2" type="ORF">WJU22_09890</name>
</gene>
<keyword evidence="3" id="KW-1185">Reference proteome</keyword>
<evidence type="ECO:0000313" key="2">
    <source>
        <dbReference type="EMBL" id="WZN48484.1"/>
    </source>
</evidence>
<dbReference type="EMBL" id="CP150096">
    <property type="protein sequence ID" value="WZN48484.1"/>
    <property type="molecule type" value="Genomic_DNA"/>
</dbReference>
<dbReference type="SUPFAM" id="SSF48208">
    <property type="entry name" value="Six-hairpin glycosidases"/>
    <property type="match status" value="1"/>
</dbReference>
<protein>
    <recommendedName>
        <fullName evidence="4">Amylo-alpha-1,6-glucosidase</fullName>
    </recommendedName>
</protein>
<feature type="chain" id="PRO_5046842963" description="Amylo-alpha-1,6-glucosidase" evidence="1">
    <location>
        <begin position="19"/>
        <end position="442"/>
    </location>
</feature>
<feature type="signal peptide" evidence="1">
    <location>
        <begin position="1"/>
        <end position="18"/>
    </location>
</feature>
<dbReference type="RefSeq" id="WP_341843074.1">
    <property type="nucleotide sequence ID" value="NZ_CP149792.1"/>
</dbReference>
<sequence>MKRLIFLSFLFTSAASFAQTGDLKLVSYPGRIEESIGKRALARQILSDSRLDTVETRALRILNGFNAGNGYGEIWIRDLNTFITGSLQVRDKKDVKEALLLFFKLQGADGNIPDGAIAKKDAALAYKYASTDLAPGWVSHKNTVETDQETSLIQAIRKYIDATGDKSILDEKVGGQTVLLRMEAAMNFLLKERWAADYGLIKGATTIDWGDVQPEKGWGVALNDKTKWTIDIYDNAMFIIALNDFMTLLPKGDMHKKWKQTAGDIKKNVRKHLWDAEKKKYIPHIYLDGSPFPADFNENEILYTGGTACAILAGLHSKSEIRAINDQFLNAAEKEKFATIGMTVYPPYPVEVFPNMAAYHYQNAGDWTWFGGRMIHALHLNGFNNEAYAEMSPMLDRVIQHGFHEWYEVRSGKPSGSGDFRGEAGVLYDAIQLLRKWAAKNQ</sequence>
<organism evidence="2 3">
    <name type="scientific">Chitinophaga caseinilytica</name>
    <dbReference type="NCBI Taxonomy" id="2267521"/>
    <lineage>
        <taxon>Bacteria</taxon>
        <taxon>Pseudomonadati</taxon>
        <taxon>Bacteroidota</taxon>
        <taxon>Chitinophagia</taxon>
        <taxon>Chitinophagales</taxon>
        <taxon>Chitinophagaceae</taxon>
        <taxon>Chitinophaga</taxon>
    </lineage>
</organism>
<evidence type="ECO:0000313" key="3">
    <source>
        <dbReference type="Proteomes" id="UP001449657"/>
    </source>
</evidence>
<evidence type="ECO:0008006" key="4">
    <source>
        <dbReference type="Google" id="ProtNLM"/>
    </source>
</evidence>
<keyword evidence="1" id="KW-0732">Signal</keyword>
<reference evidence="2 3" key="1">
    <citation type="submission" date="2024-03" db="EMBL/GenBank/DDBJ databases">
        <title>Chitinophaga caseinilytica sp. nov., a casein hydrolysing bacterium isolated from forest soil.</title>
        <authorList>
            <person name="Lee D.S."/>
            <person name="Han D.M."/>
            <person name="Baek J.H."/>
            <person name="Choi D.G."/>
            <person name="Jeon J.H."/>
            <person name="Jeon C.O."/>
        </authorList>
    </citation>
    <scope>NUCLEOTIDE SEQUENCE [LARGE SCALE GENOMIC DNA]</scope>
    <source>
        <strain evidence="2 3">KACC 19118</strain>
    </source>
</reference>
<dbReference type="InterPro" id="IPR012341">
    <property type="entry name" value="6hp_glycosidase-like_sf"/>
</dbReference>
<proteinExistence type="predicted"/>